<accession>A0A3R8LPA9</accession>
<comment type="caution">
    <text evidence="1">The sequence shown here is derived from an EMBL/GenBank/DDBJ whole genome shotgun (WGS) entry which is preliminary data.</text>
</comment>
<dbReference type="EMBL" id="RRUE01000002">
    <property type="protein sequence ID" value="RRN43753.1"/>
    <property type="molecule type" value="Genomic_DNA"/>
</dbReference>
<evidence type="ECO:0000313" key="1">
    <source>
        <dbReference type="EMBL" id="RRN43753.1"/>
    </source>
</evidence>
<dbReference type="AlphaFoldDB" id="A0A3R8LPA9"/>
<protein>
    <submittedName>
        <fullName evidence="1">Uncharacterized protein</fullName>
    </submittedName>
</protein>
<dbReference type="RefSeq" id="WP_125095957.1">
    <property type="nucleotide sequence ID" value="NZ_RRUE01000002.1"/>
</dbReference>
<organism evidence="1 2">
    <name type="scientific">Lautropia dentalis</name>
    <dbReference type="NCBI Taxonomy" id="2490857"/>
    <lineage>
        <taxon>Bacteria</taxon>
        <taxon>Pseudomonadati</taxon>
        <taxon>Pseudomonadota</taxon>
        <taxon>Betaproteobacteria</taxon>
        <taxon>Burkholderiales</taxon>
        <taxon>Burkholderiaceae</taxon>
        <taxon>Lautropia</taxon>
    </lineage>
</organism>
<sequence length="384" mass="44476">MSEYQFYEFAAIDRPLTSREMEKLRAVSTRGIITPYSFTNHYHWGALKADPQDWMKRYFDAHVYLADWGQCTFSLKLPKSSFSKEDIDPFKNRASLFATSTNTHWIIDWLASDEPFDDDRYAEDDGTGWLQRLIPIRDELMAGDMRSLYLGWLAAGHSMKKFVLEPELPPGMKEMSPAQKALAKFLEIDPDLIEAAAVNSARIPTQTRTDTHDMNVWLDGWTVPDMHNILQLLVTDQSQKAISLARNRYLTWLRQQRPMISSYTSRRTVGELRELAKSASAARLAREEQERRQHETRQRQKRHAELRRMMNNENRYWKNADQEASRGCASGYDQALRILSELSEGNALVSSPEVFRKKLRHFLAVHGKRPALVRRLKDAGLPVD</sequence>
<dbReference type="Proteomes" id="UP000270261">
    <property type="component" value="Unassembled WGS sequence"/>
</dbReference>
<evidence type="ECO:0000313" key="2">
    <source>
        <dbReference type="Proteomes" id="UP000270261"/>
    </source>
</evidence>
<name>A0A3R8LPA9_9BURK</name>
<gene>
    <name evidence="1" type="ORF">EHV23_10065</name>
</gene>
<keyword evidence="2" id="KW-1185">Reference proteome</keyword>
<reference evidence="1 2" key="1">
    <citation type="submission" date="2018-11" db="EMBL/GenBank/DDBJ databases">
        <title>Genome sequencing of Lautropia sp. KCOM 2505 (= ChDC F240).</title>
        <authorList>
            <person name="Kook J.-K."/>
            <person name="Park S.-N."/>
            <person name="Lim Y.K."/>
        </authorList>
    </citation>
    <scope>NUCLEOTIDE SEQUENCE [LARGE SCALE GENOMIC DNA]</scope>
    <source>
        <strain evidence="1 2">KCOM 2505</strain>
    </source>
</reference>
<dbReference type="OrthoDB" id="9066681at2"/>
<proteinExistence type="predicted"/>